<keyword evidence="6" id="KW-0694">RNA-binding</keyword>
<evidence type="ECO:0000256" key="1">
    <source>
        <dbReference type="ARBA" id="ARBA00004123"/>
    </source>
</evidence>
<evidence type="ECO:0000256" key="6">
    <source>
        <dbReference type="ARBA" id="ARBA00022884"/>
    </source>
</evidence>
<dbReference type="InterPro" id="IPR036070">
    <property type="entry name" value="Nop_dom_sf"/>
</dbReference>
<evidence type="ECO:0000256" key="9">
    <source>
        <dbReference type="ARBA" id="ARBA00023274"/>
    </source>
</evidence>
<comment type="function">
    <text evidence="11">Involved in pre-mRNA splicing as component of the spliceosome. Required for the assembly of the U4/U5/U6 tri-snRNP complex, one of the building blocks of the spliceosome.</text>
</comment>
<protein>
    <recommendedName>
        <fullName evidence="3">U4/U6 small nuclear ribonucleoprotein Prp31</fullName>
    </recommendedName>
    <alternativeName>
        <fullName evidence="10">Pre-mRNA-processing factor 31</fullName>
    </alternativeName>
</protein>
<evidence type="ECO:0000256" key="2">
    <source>
        <dbReference type="ARBA" id="ARBA00005572"/>
    </source>
</evidence>
<keyword evidence="4" id="KW-0507">mRNA processing</keyword>
<dbReference type="SMART" id="SM00931">
    <property type="entry name" value="NOSIC"/>
    <property type="match status" value="1"/>
</dbReference>
<dbReference type="InterPro" id="IPR002687">
    <property type="entry name" value="Nop_dom"/>
</dbReference>
<dbReference type="GO" id="GO:0046540">
    <property type="term" value="C:U4/U6 x U5 tri-snRNP complex"/>
    <property type="evidence" value="ECO:0007669"/>
    <property type="project" value="InterPro"/>
</dbReference>
<feature type="domain" description="Nop" evidence="13">
    <location>
        <begin position="298"/>
        <end position="418"/>
    </location>
</feature>
<dbReference type="Gene3D" id="1.10.246.90">
    <property type="entry name" value="Nop domain"/>
    <property type="match status" value="1"/>
</dbReference>
<dbReference type="Pfam" id="PF09785">
    <property type="entry name" value="Prp31_C"/>
    <property type="match status" value="1"/>
</dbReference>
<evidence type="ECO:0000256" key="8">
    <source>
        <dbReference type="ARBA" id="ARBA00023242"/>
    </source>
</evidence>
<dbReference type="GO" id="GO:0000244">
    <property type="term" value="P:spliceosomal tri-snRNP complex assembly"/>
    <property type="evidence" value="ECO:0007669"/>
    <property type="project" value="InterPro"/>
</dbReference>
<evidence type="ECO:0000313" key="14">
    <source>
        <dbReference type="EMBL" id="CDG68410.1"/>
    </source>
</evidence>
<keyword evidence="9 14" id="KW-0687">Ribonucleoprotein</keyword>
<feature type="non-terminal residue" evidence="14">
    <location>
        <position position="1"/>
    </location>
</feature>
<keyword evidence="5" id="KW-0747">Spliceosome</keyword>
<dbReference type="InterPro" id="IPR027105">
    <property type="entry name" value="Prp31"/>
</dbReference>
<gene>
    <name evidence="14" type="primary">PRPF31</name>
</gene>
<dbReference type="GO" id="GO:0071011">
    <property type="term" value="C:precatalytic spliceosome"/>
    <property type="evidence" value="ECO:0007669"/>
    <property type="project" value="TreeGrafter"/>
</dbReference>
<dbReference type="PANTHER" id="PTHR13904">
    <property type="entry name" value="PRE-MRNA SPLICING FACTOR PRP31"/>
    <property type="match status" value="1"/>
</dbReference>
<keyword evidence="7" id="KW-0508">mRNA splicing</keyword>
<organism evidence="14">
    <name type="scientific">Hydra vulgaris</name>
    <name type="common">Hydra</name>
    <name type="synonym">Hydra attenuata</name>
    <dbReference type="NCBI Taxonomy" id="6087"/>
    <lineage>
        <taxon>Eukaryota</taxon>
        <taxon>Metazoa</taxon>
        <taxon>Cnidaria</taxon>
        <taxon>Hydrozoa</taxon>
        <taxon>Hydroidolina</taxon>
        <taxon>Anthoathecata</taxon>
        <taxon>Aplanulata</taxon>
        <taxon>Hydridae</taxon>
        <taxon>Hydra</taxon>
    </lineage>
</organism>
<dbReference type="AlphaFoldDB" id="T2M901"/>
<evidence type="ECO:0000256" key="10">
    <source>
        <dbReference type="ARBA" id="ARBA00030766"/>
    </source>
</evidence>
<sequence length="582" mass="65217">MPDGSTTTENFFQSVFNVEPEGTMPKFDKQTKFKCTLLESDITVKEVEKRLKDLVETKSMGCDGVHPRILKNCAAAWKLGRRQKHLKMSLADELLADLNAIEDDDVDEDEGEDGIEEVHEMESEPMDIANQSVRNIAKLRDSKELQTTLKDMDNFLENPRSRNTVFGPVEQDPEYQLIVKANNLTVEIENEMSIINKYCRDHYSKRFPELDSLVPNALEYIQTIQVLQNDLNPTKIDNMDFLQPATRMVLSVTAATTQGIKIENEELEYIMEACQMSMDLVNAKLKIFQYVESRMSFIAPNVSVIVGASTAAKMMGLAGGLTNLSKMPSCNILLLGSQKKTLAGFSMASAQVMPHTGFVYYSDIVQSLPPYLRRKAARQVAAKFTLAARIDSFHESLDGSAGQKLLEEIERKFEKWQEPPPVKEVKALPRPDDAPRQKRGGRRVRKMKEKFAVTEMRRQASRVTFGEISEDIFQDHLGFGIGSLAKDSSSGKVRNAAIDKKTQVSISKRLQRNLANMNQAYGGKSTVRSHVSGTASSVAFTPLQGIEIVNPKAAEKRVAEANAKYFSNQSGFFNVKKNDENM</sequence>
<dbReference type="InterPro" id="IPR019175">
    <property type="entry name" value="Prp31_C"/>
</dbReference>
<reference evidence="14" key="1">
    <citation type="journal article" date="2013" name="Genome Biol. Evol.">
        <title>Punctuated emergences of genetic and phenotypic innovations in eumetazoan, bilaterian, euteleostome, and hominidae ancestors.</title>
        <authorList>
            <person name="Wenger Y."/>
            <person name="Galliot B."/>
        </authorList>
    </citation>
    <scope>NUCLEOTIDE SEQUENCE</scope>
    <source>
        <tissue evidence="14">Whole animals</tissue>
    </source>
</reference>
<dbReference type="GO" id="GO:0005687">
    <property type="term" value="C:U4 snRNP"/>
    <property type="evidence" value="ECO:0007669"/>
    <property type="project" value="TreeGrafter"/>
</dbReference>
<dbReference type="OrthoDB" id="4771285at2759"/>
<feature type="region of interest" description="Disordered" evidence="12">
    <location>
        <begin position="421"/>
        <end position="445"/>
    </location>
</feature>
<dbReference type="Pfam" id="PF01798">
    <property type="entry name" value="Nop"/>
    <property type="match status" value="1"/>
</dbReference>
<name>T2M901_HYDVU</name>
<evidence type="ECO:0000259" key="13">
    <source>
        <dbReference type="PROSITE" id="PS51358"/>
    </source>
</evidence>
<feature type="compositionally biased region" description="Basic and acidic residues" evidence="12">
    <location>
        <begin position="421"/>
        <end position="436"/>
    </location>
</feature>
<dbReference type="FunFam" id="1.10.287.4070:FF:000003">
    <property type="entry name" value="U4/U6 small nuclear ribonucleoprotein PRP31"/>
    <property type="match status" value="1"/>
</dbReference>
<keyword evidence="8" id="KW-0539">Nucleus</keyword>
<evidence type="ECO:0000256" key="7">
    <source>
        <dbReference type="ARBA" id="ARBA00023187"/>
    </source>
</evidence>
<evidence type="ECO:0000256" key="3">
    <source>
        <dbReference type="ARBA" id="ARBA00013538"/>
    </source>
</evidence>
<dbReference type="Gene3D" id="1.10.287.4070">
    <property type="match status" value="1"/>
</dbReference>
<dbReference type="FunFam" id="1.10.246.90:FF:000002">
    <property type="entry name" value="U4/U6 small nuclear ribonucleoprotein Prp31"/>
    <property type="match status" value="1"/>
</dbReference>
<proteinExistence type="evidence at transcript level"/>
<comment type="subcellular location">
    <subcellularLocation>
        <location evidence="1">Nucleus</location>
    </subcellularLocation>
</comment>
<dbReference type="GO" id="GO:0003723">
    <property type="term" value="F:RNA binding"/>
    <property type="evidence" value="ECO:0007669"/>
    <property type="project" value="UniProtKB-KW"/>
</dbReference>
<evidence type="ECO:0000256" key="11">
    <source>
        <dbReference type="ARBA" id="ARBA00045397"/>
    </source>
</evidence>
<evidence type="ECO:0000256" key="12">
    <source>
        <dbReference type="SAM" id="MobiDB-lite"/>
    </source>
</evidence>
<dbReference type="SUPFAM" id="SSF89124">
    <property type="entry name" value="Nop domain"/>
    <property type="match status" value="1"/>
</dbReference>
<accession>T2M901</accession>
<evidence type="ECO:0000256" key="4">
    <source>
        <dbReference type="ARBA" id="ARBA00022664"/>
    </source>
</evidence>
<comment type="similarity">
    <text evidence="2">Belongs to the PRP31 family.</text>
</comment>
<dbReference type="EMBL" id="HAAD01002178">
    <property type="protein sequence ID" value="CDG68410.1"/>
    <property type="molecule type" value="mRNA"/>
</dbReference>
<dbReference type="InterPro" id="IPR012976">
    <property type="entry name" value="NOSIC"/>
</dbReference>
<dbReference type="InterPro" id="IPR042239">
    <property type="entry name" value="Nop_C"/>
</dbReference>
<evidence type="ECO:0000256" key="5">
    <source>
        <dbReference type="ARBA" id="ARBA00022728"/>
    </source>
</evidence>
<dbReference type="PANTHER" id="PTHR13904:SF0">
    <property type="entry name" value="U4_U6 SMALL NUCLEAR RIBONUCLEOPROTEIN PRP31"/>
    <property type="match status" value="1"/>
</dbReference>
<dbReference type="PROSITE" id="PS51358">
    <property type="entry name" value="NOP"/>
    <property type="match status" value="1"/>
</dbReference>